<sequence>MSVGPTAHPNLGSFDRWIVRIAFGMIDPLHWWMGVRQHLLKLSG</sequence>
<proteinExistence type="predicted"/>
<dbReference type="EMBL" id="LKAM01000001">
    <property type="protein sequence ID" value="KUM51033.1"/>
    <property type="molecule type" value="Genomic_DNA"/>
</dbReference>
<comment type="caution">
    <text evidence="1">The sequence shown here is derived from an EMBL/GenBank/DDBJ whole genome shotgun (WGS) entry which is preliminary data.</text>
</comment>
<keyword evidence="1" id="KW-0496">Mitochondrion</keyword>
<evidence type="ECO:0000313" key="1">
    <source>
        <dbReference type="EMBL" id="KUM51033.1"/>
    </source>
</evidence>
<dbReference type="AlphaFoldDB" id="A0A117NJ57"/>
<accession>A0A117NJ57</accession>
<name>A0A117NJ57_PICGL</name>
<protein>
    <submittedName>
        <fullName evidence="1">Uncharacterized protein</fullName>
    </submittedName>
</protein>
<geneLocation type="mitochondrion" evidence="1"/>
<reference evidence="1" key="1">
    <citation type="journal article" date="2015" name="Genome Biol. Evol.">
        <title>Organellar Genomes of White Spruce (Picea glauca): Assembly and Annotation.</title>
        <authorList>
            <person name="Jackman S.D."/>
            <person name="Warren R.L."/>
            <person name="Gibb E.A."/>
            <person name="Vandervalk B.P."/>
            <person name="Mohamadi H."/>
            <person name="Chu J."/>
            <person name="Raymond A."/>
            <person name="Pleasance S."/>
            <person name="Coope R."/>
            <person name="Wildung M.R."/>
            <person name="Ritland C.E."/>
            <person name="Bousquet J."/>
            <person name="Jones S.J."/>
            <person name="Bohlmann J."/>
            <person name="Birol I."/>
        </authorList>
    </citation>
    <scope>NUCLEOTIDE SEQUENCE [LARGE SCALE GENOMIC DNA]</scope>
    <source>
        <tissue evidence="1">Flushing bud</tissue>
    </source>
</reference>
<gene>
    <name evidence="1" type="ORF">ABT39_MTgene879</name>
</gene>
<organism evidence="1">
    <name type="scientific">Picea glauca</name>
    <name type="common">White spruce</name>
    <name type="synonym">Pinus glauca</name>
    <dbReference type="NCBI Taxonomy" id="3330"/>
    <lineage>
        <taxon>Eukaryota</taxon>
        <taxon>Viridiplantae</taxon>
        <taxon>Streptophyta</taxon>
        <taxon>Embryophyta</taxon>
        <taxon>Tracheophyta</taxon>
        <taxon>Spermatophyta</taxon>
        <taxon>Pinopsida</taxon>
        <taxon>Pinidae</taxon>
        <taxon>Conifers I</taxon>
        <taxon>Pinales</taxon>
        <taxon>Pinaceae</taxon>
        <taxon>Picea</taxon>
    </lineage>
</organism>